<dbReference type="AlphaFoldDB" id="A0AAV4N6E1"/>
<gene>
    <name evidence="2" type="primary">AVEN_62351_1</name>
    <name evidence="2" type="ORF">CEXT_714141</name>
</gene>
<feature type="compositionally biased region" description="Polar residues" evidence="1">
    <location>
        <begin position="140"/>
        <end position="151"/>
    </location>
</feature>
<feature type="compositionally biased region" description="Basic residues" evidence="1">
    <location>
        <begin position="204"/>
        <end position="215"/>
    </location>
</feature>
<comment type="caution">
    <text evidence="2">The sequence shown here is derived from an EMBL/GenBank/DDBJ whole genome shotgun (WGS) entry which is preliminary data.</text>
</comment>
<dbReference type="Proteomes" id="UP001054945">
    <property type="component" value="Unassembled WGS sequence"/>
</dbReference>
<protein>
    <submittedName>
        <fullName evidence="2">Uncharacterized protein</fullName>
    </submittedName>
</protein>
<feature type="region of interest" description="Disordered" evidence="1">
    <location>
        <begin position="288"/>
        <end position="311"/>
    </location>
</feature>
<feature type="compositionally biased region" description="Polar residues" evidence="1">
    <location>
        <begin position="99"/>
        <end position="108"/>
    </location>
</feature>
<feature type="compositionally biased region" description="Polar residues" evidence="1">
    <location>
        <begin position="67"/>
        <end position="83"/>
    </location>
</feature>
<feature type="compositionally biased region" description="Basic and acidic residues" evidence="1">
    <location>
        <begin position="231"/>
        <end position="240"/>
    </location>
</feature>
<feature type="compositionally biased region" description="Pro residues" evidence="1">
    <location>
        <begin position="32"/>
        <end position="46"/>
    </location>
</feature>
<evidence type="ECO:0000256" key="1">
    <source>
        <dbReference type="SAM" id="MobiDB-lite"/>
    </source>
</evidence>
<reference evidence="2 3" key="1">
    <citation type="submission" date="2021-06" db="EMBL/GenBank/DDBJ databases">
        <title>Caerostris extrusa draft genome.</title>
        <authorList>
            <person name="Kono N."/>
            <person name="Arakawa K."/>
        </authorList>
    </citation>
    <scope>NUCLEOTIDE SEQUENCE [LARGE SCALE GENOMIC DNA]</scope>
</reference>
<evidence type="ECO:0000313" key="2">
    <source>
        <dbReference type="EMBL" id="GIX79256.1"/>
    </source>
</evidence>
<feature type="region of interest" description="Disordered" evidence="1">
    <location>
        <begin position="1"/>
        <end position="242"/>
    </location>
</feature>
<feature type="compositionally biased region" description="Polar residues" evidence="1">
    <location>
        <begin position="8"/>
        <end position="24"/>
    </location>
</feature>
<feature type="compositionally biased region" description="Basic and acidic residues" evidence="1">
    <location>
        <begin position="53"/>
        <end position="65"/>
    </location>
</feature>
<name>A0AAV4N6E1_CAEEX</name>
<feature type="compositionally biased region" description="Basic and acidic residues" evidence="1">
    <location>
        <begin position="295"/>
        <end position="311"/>
    </location>
</feature>
<keyword evidence="3" id="KW-1185">Reference proteome</keyword>
<sequence length="350" mass="39613">MFIKTLGKSPNNCSNFYNNTSDYKTSATSPKPTFPTFPTFPPPPRRPVTSPRPRTESPETKKEDSDSYTSDPENHSPSSSRAQSEVLVDTQRLRREEQTSNNIVTQPSTEKEVTTASTSTRSSRRWKQQTTQPRRVAATTPATEVASTEASGKSEEFGSRINLFGRQRQRKPAAFQPRTPSTTQAAPLQREESVRVSKTPIVTRTRKPFSNRSRTRTSTTTTTENPETEEPVARSDESVDHFNYQLPDATTEMPSSSPYEHSTQWPMELTTEAMSTTEFYNQMVETTPEATTDDFNERTDTSQHMSDDFESTRSVIKKFQNRPRILKFGKPKLKSTISPIELNAAESRIY</sequence>
<dbReference type="EMBL" id="BPLR01020477">
    <property type="protein sequence ID" value="GIX79256.1"/>
    <property type="molecule type" value="Genomic_DNA"/>
</dbReference>
<accession>A0AAV4N6E1</accession>
<evidence type="ECO:0000313" key="3">
    <source>
        <dbReference type="Proteomes" id="UP001054945"/>
    </source>
</evidence>
<proteinExistence type="predicted"/>
<feature type="compositionally biased region" description="Low complexity" evidence="1">
    <location>
        <begin position="216"/>
        <end position="225"/>
    </location>
</feature>
<organism evidence="2 3">
    <name type="scientific">Caerostris extrusa</name>
    <name type="common">Bark spider</name>
    <name type="synonym">Caerostris bankana</name>
    <dbReference type="NCBI Taxonomy" id="172846"/>
    <lineage>
        <taxon>Eukaryota</taxon>
        <taxon>Metazoa</taxon>
        <taxon>Ecdysozoa</taxon>
        <taxon>Arthropoda</taxon>
        <taxon>Chelicerata</taxon>
        <taxon>Arachnida</taxon>
        <taxon>Araneae</taxon>
        <taxon>Araneomorphae</taxon>
        <taxon>Entelegynae</taxon>
        <taxon>Araneoidea</taxon>
        <taxon>Araneidae</taxon>
        <taxon>Caerostris</taxon>
    </lineage>
</organism>